<evidence type="ECO:0000313" key="8">
    <source>
        <dbReference type="Proteomes" id="UP001549047"/>
    </source>
</evidence>
<name>A0ABV2IU91_9HYPH</name>
<evidence type="ECO:0000313" key="7">
    <source>
        <dbReference type="EMBL" id="MET3612051.1"/>
    </source>
</evidence>
<feature type="chain" id="PRO_5046003740" description="C-type lysozyme inhibitor domain-containing protein" evidence="5">
    <location>
        <begin position="24"/>
        <end position="214"/>
    </location>
</feature>
<dbReference type="Proteomes" id="UP001549047">
    <property type="component" value="Unassembled WGS sequence"/>
</dbReference>
<accession>A0ABV2IU91</accession>
<evidence type="ECO:0000256" key="2">
    <source>
        <dbReference type="ARBA" id="ARBA00023136"/>
    </source>
</evidence>
<dbReference type="PANTHER" id="PTHR37549">
    <property type="entry name" value="LIPOPROTEIN LPRI"/>
    <property type="match status" value="1"/>
</dbReference>
<reference evidence="7 8" key="1">
    <citation type="submission" date="2024-06" db="EMBL/GenBank/DDBJ databases">
        <title>Genomic Encyclopedia of Type Strains, Phase IV (KMG-IV): sequencing the most valuable type-strain genomes for metagenomic binning, comparative biology and taxonomic classification.</title>
        <authorList>
            <person name="Goeker M."/>
        </authorList>
    </citation>
    <scope>NUCLEOTIDE SEQUENCE [LARGE SCALE GENOMIC DNA]</scope>
    <source>
        <strain evidence="7 8">DSM 29780</strain>
    </source>
</reference>
<keyword evidence="2" id="KW-0472">Membrane</keyword>
<evidence type="ECO:0000256" key="1">
    <source>
        <dbReference type="ARBA" id="ARBA00022729"/>
    </source>
</evidence>
<keyword evidence="8" id="KW-1185">Reference proteome</keyword>
<evidence type="ECO:0000256" key="4">
    <source>
        <dbReference type="ARBA" id="ARBA00023288"/>
    </source>
</evidence>
<dbReference type="InterPro" id="IPR018660">
    <property type="entry name" value="MliC"/>
</dbReference>
<evidence type="ECO:0000256" key="3">
    <source>
        <dbReference type="ARBA" id="ARBA00023139"/>
    </source>
</evidence>
<organism evidence="7 8">
    <name type="scientific">Rhizobium aquaticum</name>
    <dbReference type="NCBI Taxonomy" id="1549636"/>
    <lineage>
        <taxon>Bacteria</taxon>
        <taxon>Pseudomonadati</taxon>
        <taxon>Pseudomonadota</taxon>
        <taxon>Alphaproteobacteria</taxon>
        <taxon>Hyphomicrobiales</taxon>
        <taxon>Rhizobiaceae</taxon>
        <taxon>Rhizobium/Agrobacterium group</taxon>
        <taxon>Rhizobium</taxon>
    </lineage>
</organism>
<evidence type="ECO:0000259" key="6">
    <source>
        <dbReference type="Pfam" id="PF09864"/>
    </source>
</evidence>
<proteinExistence type="predicted"/>
<gene>
    <name evidence="7" type="ORF">ABID16_000356</name>
</gene>
<dbReference type="SUPFAM" id="SSF141488">
    <property type="entry name" value="YdhA-like"/>
    <property type="match status" value="1"/>
</dbReference>
<keyword evidence="4" id="KW-0449">Lipoprotein</keyword>
<protein>
    <recommendedName>
        <fullName evidence="6">C-type lysozyme inhibitor domain-containing protein</fullName>
    </recommendedName>
</protein>
<comment type="caution">
    <text evidence="7">The sequence shown here is derived from an EMBL/GenBank/DDBJ whole genome shotgun (WGS) entry which is preliminary data.</text>
</comment>
<dbReference type="RefSeq" id="WP_354554639.1">
    <property type="nucleotide sequence ID" value="NZ_JBEPMB010000001.1"/>
</dbReference>
<dbReference type="PANTHER" id="PTHR37549:SF1">
    <property type="entry name" value="LIPOPROTEIN LPRI"/>
    <property type="match status" value="1"/>
</dbReference>
<feature type="signal peptide" evidence="5">
    <location>
        <begin position="1"/>
        <end position="23"/>
    </location>
</feature>
<keyword evidence="1 5" id="KW-0732">Signal</keyword>
<sequence length="214" mass="23966">MRVLIRIGLLSLFALSHIQTASAASEPTPPPENQVKPSFDCETATRAVETMVCEDRELAELDVKLAGVFENALKKIAAMPNTAPQIRHMKAYQLRWSRERNECAKSKDARDCTLESYRYRIADLQARFFLASSKSPAVYLCRNNPKSELIVTFVESDPATVRLDRGGKTAITFRDDGGDGKRFNNPQGVSFETEGDMALVTWPQGSEYECVLRK</sequence>
<dbReference type="InterPro" id="IPR052755">
    <property type="entry name" value="Lysozyme_Inhibitor_LprI"/>
</dbReference>
<dbReference type="InterPro" id="IPR036328">
    <property type="entry name" value="MliC_sf"/>
</dbReference>
<dbReference type="Pfam" id="PF09864">
    <property type="entry name" value="MliC"/>
    <property type="match status" value="1"/>
</dbReference>
<keyword evidence="3" id="KW-0564">Palmitate</keyword>
<feature type="domain" description="C-type lysozyme inhibitor" evidence="6">
    <location>
        <begin position="139"/>
        <end position="205"/>
    </location>
</feature>
<evidence type="ECO:0000256" key="5">
    <source>
        <dbReference type="SAM" id="SignalP"/>
    </source>
</evidence>
<dbReference type="EMBL" id="JBEPMB010000001">
    <property type="protein sequence ID" value="MET3612051.1"/>
    <property type="molecule type" value="Genomic_DNA"/>
</dbReference>